<organism evidence="1 2">
    <name type="scientific">Streptomyces luteireticuli</name>
    <dbReference type="NCBI Taxonomy" id="173858"/>
    <lineage>
        <taxon>Bacteria</taxon>
        <taxon>Bacillati</taxon>
        <taxon>Actinomycetota</taxon>
        <taxon>Actinomycetes</taxon>
        <taxon>Kitasatosporales</taxon>
        <taxon>Streptomycetaceae</taxon>
        <taxon>Streptomyces</taxon>
    </lineage>
</organism>
<gene>
    <name evidence="1" type="ORF">GCM10010357_13470</name>
</gene>
<dbReference type="Proteomes" id="UP001500879">
    <property type="component" value="Unassembled WGS sequence"/>
</dbReference>
<comment type="caution">
    <text evidence="1">The sequence shown here is derived from an EMBL/GenBank/DDBJ whole genome shotgun (WGS) entry which is preliminary data.</text>
</comment>
<keyword evidence="2" id="KW-1185">Reference proteome</keyword>
<protein>
    <submittedName>
        <fullName evidence="1">Uncharacterized protein</fullName>
    </submittedName>
</protein>
<reference evidence="2" key="1">
    <citation type="journal article" date="2019" name="Int. J. Syst. Evol. Microbiol.">
        <title>The Global Catalogue of Microorganisms (GCM) 10K type strain sequencing project: providing services to taxonomists for standard genome sequencing and annotation.</title>
        <authorList>
            <consortium name="The Broad Institute Genomics Platform"/>
            <consortium name="The Broad Institute Genome Sequencing Center for Infectious Disease"/>
            <person name="Wu L."/>
            <person name="Ma J."/>
        </authorList>
    </citation>
    <scope>NUCLEOTIDE SEQUENCE [LARGE SCALE GENOMIC DNA]</scope>
    <source>
        <strain evidence="2">JCM 4788</strain>
    </source>
</reference>
<proteinExistence type="predicted"/>
<dbReference type="EMBL" id="BAAABX010000012">
    <property type="protein sequence ID" value="GAA0393922.1"/>
    <property type="molecule type" value="Genomic_DNA"/>
</dbReference>
<sequence>MPDSVGVGCHADGFGGVQELPPQLSQLGGEFRCGFGPEGQEVLGNVQGAVRGQADDAGSAVVRGDAFGRAPVRVRTVSAPAGTVARAR</sequence>
<evidence type="ECO:0000313" key="2">
    <source>
        <dbReference type="Proteomes" id="UP001500879"/>
    </source>
</evidence>
<name>A0ABP3I8Q7_9ACTN</name>
<accession>A0ABP3I8Q7</accession>
<evidence type="ECO:0000313" key="1">
    <source>
        <dbReference type="EMBL" id="GAA0393922.1"/>
    </source>
</evidence>